<proteinExistence type="predicted"/>
<keyword evidence="2" id="KW-0238">DNA-binding</keyword>
<sequence>MTMQQAEPSAGLAQSKLRNSCDLCYVMKLRCTREKPTCSRCRKNAAVCAYSPTKRPGRPRRGIGKANQTSSSTPSLGDLVADRRLNQPLLDGSYLADQLLADSSPWDLSSVVFDQILAQLNDQFEPLPTEDPTSSLSHLEMGISPSSLSHLEMGISPSNSDPYHLAEMIDLPRDDQPPIFLPTGPMEYPPTPQSETDHLLPGESQFLQDCMALKGWASTSRSLALLAQIDDESSPSKLQPLDSPTQCLCPMAIIQLQLHHAALRQTRPDILLAERFHLQRLLMWTWRRYKDCIICEDENLARFTLACVGGEVMTSYYSVVDEAARHQAVRPGPEACLADRSALELAQLEFASKDIQGPVKTTFLRRLIGRKVQDLGRLLPQLLQGKRVESEAPEHLRLLVSGIVEQAHITTGMLSTLQ</sequence>
<dbReference type="GO" id="GO:0008270">
    <property type="term" value="F:zinc ion binding"/>
    <property type="evidence" value="ECO:0007669"/>
    <property type="project" value="InterPro"/>
</dbReference>
<dbReference type="SMART" id="SM00066">
    <property type="entry name" value="GAL4"/>
    <property type="match status" value="1"/>
</dbReference>
<keyword evidence="4" id="KW-0539">Nucleus</keyword>
<keyword evidence="3" id="KW-0804">Transcription</keyword>
<dbReference type="GO" id="GO:0000981">
    <property type="term" value="F:DNA-binding transcription factor activity, RNA polymerase II-specific"/>
    <property type="evidence" value="ECO:0007669"/>
    <property type="project" value="InterPro"/>
</dbReference>
<evidence type="ECO:0000313" key="7">
    <source>
        <dbReference type="EMBL" id="PYH92047.1"/>
    </source>
</evidence>
<dbReference type="CDD" id="cd00067">
    <property type="entry name" value="GAL4"/>
    <property type="match status" value="1"/>
</dbReference>
<reference evidence="7 8" key="1">
    <citation type="submission" date="2018-02" db="EMBL/GenBank/DDBJ databases">
        <title>The genomes of Aspergillus section Nigri reveals drivers in fungal speciation.</title>
        <authorList>
            <consortium name="DOE Joint Genome Institute"/>
            <person name="Vesth T.C."/>
            <person name="Nybo J."/>
            <person name="Theobald S."/>
            <person name="Brandl J."/>
            <person name="Frisvad J.C."/>
            <person name="Nielsen K.F."/>
            <person name="Lyhne E.K."/>
            <person name="Kogle M.E."/>
            <person name="Kuo A."/>
            <person name="Riley R."/>
            <person name="Clum A."/>
            <person name="Nolan M."/>
            <person name="Lipzen A."/>
            <person name="Salamov A."/>
            <person name="Henrissat B."/>
            <person name="Wiebenga A."/>
            <person name="De vries R.P."/>
            <person name="Grigoriev I.V."/>
            <person name="Mortensen U.H."/>
            <person name="Andersen M.R."/>
            <person name="Baker S.E."/>
        </authorList>
    </citation>
    <scope>NUCLEOTIDE SEQUENCE [LARGE SCALE GENOMIC DNA]</scope>
    <source>
        <strain evidence="7 8">CBS 707.79</strain>
    </source>
</reference>
<dbReference type="GO" id="GO:0009893">
    <property type="term" value="P:positive regulation of metabolic process"/>
    <property type="evidence" value="ECO:0007669"/>
    <property type="project" value="UniProtKB-ARBA"/>
</dbReference>
<dbReference type="Pfam" id="PF00172">
    <property type="entry name" value="Zn_clus"/>
    <property type="match status" value="1"/>
</dbReference>
<dbReference type="SUPFAM" id="SSF57701">
    <property type="entry name" value="Zn2/Cys6 DNA-binding domain"/>
    <property type="match status" value="1"/>
</dbReference>
<dbReference type="VEuPathDB" id="FungiDB:BO71DRAFT_485745"/>
<feature type="domain" description="Zn(2)-C6 fungal-type" evidence="6">
    <location>
        <begin position="20"/>
        <end position="50"/>
    </location>
</feature>
<evidence type="ECO:0000256" key="2">
    <source>
        <dbReference type="ARBA" id="ARBA00023125"/>
    </source>
</evidence>
<feature type="region of interest" description="Disordered" evidence="5">
    <location>
        <begin position="52"/>
        <end position="78"/>
    </location>
</feature>
<keyword evidence="8" id="KW-1185">Reference proteome</keyword>
<evidence type="ECO:0000259" key="6">
    <source>
        <dbReference type="PROSITE" id="PS50048"/>
    </source>
</evidence>
<dbReference type="PRINTS" id="PR00755">
    <property type="entry name" value="AFLATOXINBRP"/>
</dbReference>
<dbReference type="AlphaFoldDB" id="A0A319DCQ3"/>
<dbReference type="PROSITE" id="PS50048">
    <property type="entry name" value="ZN2_CY6_FUNGAL_2"/>
    <property type="match status" value="1"/>
</dbReference>
<evidence type="ECO:0000313" key="8">
    <source>
        <dbReference type="Proteomes" id="UP000247810"/>
    </source>
</evidence>
<organism evidence="7 8">
    <name type="scientific">Aspergillus ellipticus CBS 707.79</name>
    <dbReference type="NCBI Taxonomy" id="1448320"/>
    <lineage>
        <taxon>Eukaryota</taxon>
        <taxon>Fungi</taxon>
        <taxon>Dikarya</taxon>
        <taxon>Ascomycota</taxon>
        <taxon>Pezizomycotina</taxon>
        <taxon>Eurotiomycetes</taxon>
        <taxon>Eurotiomycetidae</taxon>
        <taxon>Eurotiales</taxon>
        <taxon>Aspergillaceae</taxon>
        <taxon>Aspergillus</taxon>
        <taxon>Aspergillus subgen. Circumdati</taxon>
    </lineage>
</organism>
<feature type="compositionally biased region" description="Polar residues" evidence="5">
    <location>
        <begin position="66"/>
        <end position="75"/>
    </location>
</feature>
<dbReference type="GO" id="GO:0003677">
    <property type="term" value="F:DNA binding"/>
    <property type="evidence" value="ECO:0007669"/>
    <property type="project" value="UniProtKB-KW"/>
</dbReference>
<evidence type="ECO:0000256" key="3">
    <source>
        <dbReference type="ARBA" id="ARBA00023163"/>
    </source>
</evidence>
<gene>
    <name evidence="7" type="ORF">BO71DRAFT_485745</name>
</gene>
<evidence type="ECO:0000256" key="4">
    <source>
        <dbReference type="ARBA" id="ARBA00023242"/>
    </source>
</evidence>
<dbReference type="InterPro" id="IPR001138">
    <property type="entry name" value="Zn2Cys6_DnaBD"/>
</dbReference>
<evidence type="ECO:0000256" key="5">
    <source>
        <dbReference type="SAM" id="MobiDB-lite"/>
    </source>
</evidence>
<dbReference type="OrthoDB" id="2943660at2759"/>
<dbReference type="InterPro" id="IPR036864">
    <property type="entry name" value="Zn2-C6_fun-type_DNA-bd_sf"/>
</dbReference>
<dbReference type="STRING" id="1448320.A0A319DCQ3"/>
<name>A0A319DCQ3_9EURO</name>
<protein>
    <recommendedName>
        <fullName evidence="6">Zn(2)-C6 fungal-type domain-containing protein</fullName>
    </recommendedName>
</protein>
<keyword evidence="1" id="KW-0805">Transcription regulation</keyword>
<dbReference type="Proteomes" id="UP000247810">
    <property type="component" value="Unassembled WGS sequence"/>
</dbReference>
<accession>A0A319DCQ3</accession>
<evidence type="ECO:0000256" key="1">
    <source>
        <dbReference type="ARBA" id="ARBA00023015"/>
    </source>
</evidence>
<dbReference type="EMBL" id="KZ825927">
    <property type="protein sequence ID" value="PYH92047.1"/>
    <property type="molecule type" value="Genomic_DNA"/>
</dbReference>
<dbReference type="Gene3D" id="4.10.240.10">
    <property type="entry name" value="Zn(2)-C6 fungal-type DNA-binding domain"/>
    <property type="match status" value="1"/>
</dbReference>